<keyword evidence="6" id="KW-1185">Reference proteome</keyword>
<evidence type="ECO:0000256" key="4">
    <source>
        <dbReference type="SAM" id="MobiDB-lite"/>
    </source>
</evidence>
<feature type="compositionally biased region" description="Basic and acidic residues" evidence="4">
    <location>
        <begin position="369"/>
        <end position="378"/>
    </location>
</feature>
<evidence type="ECO:0000313" key="5">
    <source>
        <dbReference type="EMBL" id="CAH2241723.1"/>
    </source>
</evidence>
<dbReference type="OrthoDB" id="5917629at2759"/>
<dbReference type="Pfam" id="PF09789">
    <property type="entry name" value="CC149"/>
    <property type="match status" value="1"/>
</dbReference>
<feature type="coiled-coil region" evidence="3">
    <location>
        <begin position="88"/>
        <end position="194"/>
    </location>
</feature>
<evidence type="ECO:0000256" key="1">
    <source>
        <dbReference type="ARBA" id="ARBA00005872"/>
    </source>
</evidence>
<accession>A0A8S4RX81</accession>
<dbReference type="EMBL" id="CAKXAJ010025589">
    <property type="protein sequence ID" value="CAH2241723.1"/>
    <property type="molecule type" value="Genomic_DNA"/>
</dbReference>
<evidence type="ECO:0000256" key="3">
    <source>
        <dbReference type="SAM" id="Coils"/>
    </source>
</evidence>
<dbReference type="Proteomes" id="UP000838756">
    <property type="component" value="Unassembled WGS sequence"/>
</dbReference>
<evidence type="ECO:0000256" key="2">
    <source>
        <dbReference type="ARBA" id="ARBA00023054"/>
    </source>
</evidence>
<dbReference type="InterPro" id="IPR019179">
    <property type="entry name" value="CC149"/>
</dbReference>
<dbReference type="PANTHER" id="PTHR21682:SF2">
    <property type="entry name" value="COILED-COIL DOMAIN-CONTAINING PROTEIN 149"/>
    <property type="match status" value="1"/>
</dbReference>
<keyword evidence="2 3" id="KW-0175">Coiled coil</keyword>
<feature type="region of interest" description="Disordered" evidence="4">
    <location>
        <begin position="369"/>
        <end position="416"/>
    </location>
</feature>
<reference evidence="5" key="1">
    <citation type="submission" date="2022-03" db="EMBL/GenBank/DDBJ databases">
        <authorList>
            <person name="Lindestad O."/>
        </authorList>
    </citation>
    <scope>NUCLEOTIDE SEQUENCE</scope>
</reference>
<dbReference type="PANTHER" id="PTHR21682">
    <property type="entry name" value="COILED-COIL DOMAIN-CONTAINING PROTEIN 149"/>
    <property type="match status" value="1"/>
</dbReference>
<dbReference type="AlphaFoldDB" id="A0A8S4RX81"/>
<gene>
    <name evidence="5" type="primary">jg16292</name>
    <name evidence="5" type="ORF">PAEG_LOCUS18136</name>
</gene>
<evidence type="ECO:0000313" key="6">
    <source>
        <dbReference type="Proteomes" id="UP000838756"/>
    </source>
</evidence>
<sequence>MFTKPNKVQFQDQQLDDYVLENSVLKSKLQSKIDALSIMSKELDKCSMERDRFKILVEQLKCKKVLQENTNSWDRFAPTNTISGSEILAKTKEHNNMLKLEVEMLRSNLEEANGDIIALRNQFKKEQNYEEFNGNKRLCLTSRNDYEQLVQELEKVKKKYQQIQLDYRATLDDKEELVSDRDYYKNKVQRLNQQISYILNNRTKSQAENDTPKPIVDIDAILTENKYLHERITQLQVEKEIVKRTLTKYKFLLDNKSKNETWNLKKGYADVMTQKQVREYLEINSKTGLKRNSAAELKSLCLGLFEALNDKSIALQHQRRTNQILANRITELEKTLESWCNGEKCIPSFPSQMLIEELLDAGSVKSAECREKSEREPLENLTNKITSDSEDEISKGNDDSSVDLNHENGSGDSRSLKKIVLPQELEELVKEALAEIKSVQ</sequence>
<proteinExistence type="inferred from homology"/>
<comment type="similarity">
    <text evidence="1">Belongs to the CCDC149 family.</text>
</comment>
<comment type="caution">
    <text evidence="5">The sequence shown here is derived from an EMBL/GenBank/DDBJ whole genome shotgun (WGS) entry which is preliminary data.</text>
</comment>
<protein>
    <submittedName>
        <fullName evidence="5">Jg16292 protein</fullName>
    </submittedName>
</protein>
<name>A0A8S4RX81_9NEOP</name>
<organism evidence="5 6">
    <name type="scientific">Pararge aegeria aegeria</name>
    <dbReference type="NCBI Taxonomy" id="348720"/>
    <lineage>
        <taxon>Eukaryota</taxon>
        <taxon>Metazoa</taxon>
        <taxon>Ecdysozoa</taxon>
        <taxon>Arthropoda</taxon>
        <taxon>Hexapoda</taxon>
        <taxon>Insecta</taxon>
        <taxon>Pterygota</taxon>
        <taxon>Neoptera</taxon>
        <taxon>Endopterygota</taxon>
        <taxon>Lepidoptera</taxon>
        <taxon>Glossata</taxon>
        <taxon>Ditrysia</taxon>
        <taxon>Papilionoidea</taxon>
        <taxon>Nymphalidae</taxon>
        <taxon>Satyrinae</taxon>
        <taxon>Satyrini</taxon>
        <taxon>Parargina</taxon>
        <taxon>Pararge</taxon>
    </lineage>
</organism>